<evidence type="ECO:0000256" key="1">
    <source>
        <dbReference type="ARBA" id="ARBA00005086"/>
    </source>
</evidence>
<dbReference type="AlphaFoldDB" id="A0A9X3MR37"/>
<name>A0A9X3MR37_9ACTN</name>
<protein>
    <submittedName>
        <fullName evidence="7">3-hydroxyacyl-CoA dehydrogenase family protein</fullName>
    </submittedName>
</protein>
<organism evidence="7 8">
    <name type="scientific">Solirubrobacter ginsenosidimutans</name>
    <dbReference type="NCBI Taxonomy" id="490573"/>
    <lineage>
        <taxon>Bacteria</taxon>
        <taxon>Bacillati</taxon>
        <taxon>Actinomycetota</taxon>
        <taxon>Thermoleophilia</taxon>
        <taxon>Solirubrobacterales</taxon>
        <taxon>Solirubrobacteraceae</taxon>
        <taxon>Solirubrobacter</taxon>
    </lineage>
</organism>
<dbReference type="InterPro" id="IPR006176">
    <property type="entry name" value="3-OHacyl-CoA_DH_NAD-bd"/>
</dbReference>
<dbReference type="InterPro" id="IPR036291">
    <property type="entry name" value="NAD(P)-bd_dom_sf"/>
</dbReference>
<dbReference type="InterPro" id="IPR022694">
    <property type="entry name" value="3-OHacyl-CoA_DH"/>
</dbReference>
<dbReference type="SUPFAM" id="SSF51735">
    <property type="entry name" value="NAD(P)-binding Rossmann-fold domains"/>
    <property type="match status" value="1"/>
</dbReference>
<dbReference type="Proteomes" id="UP001149140">
    <property type="component" value="Unassembled WGS sequence"/>
</dbReference>
<dbReference type="Gene3D" id="1.10.1040.10">
    <property type="entry name" value="N-(1-d-carboxylethyl)-l-norvaline Dehydrogenase, domain 2"/>
    <property type="match status" value="1"/>
</dbReference>
<dbReference type="SUPFAM" id="SSF48179">
    <property type="entry name" value="6-phosphogluconate dehydrogenase C-terminal domain-like"/>
    <property type="match status" value="1"/>
</dbReference>
<keyword evidence="8" id="KW-1185">Reference proteome</keyword>
<reference evidence="7" key="1">
    <citation type="submission" date="2022-10" db="EMBL/GenBank/DDBJ databases">
        <title>The WGS of Solirubrobacter ginsenosidimutans DSM 21036.</title>
        <authorList>
            <person name="Jiang Z."/>
        </authorList>
    </citation>
    <scope>NUCLEOTIDE SEQUENCE</scope>
    <source>
        <strain evidence="7">DSM 21036</strain>
    </source>
</reference>
<sequence>MSPAEIRNVLVVGAGEMGSGIAQTVAAAGFQTTVAARRQAGIDRCRHRIAGWMERGKLAPDAFARLTFTTDWEAAAPETDHVVEAVTERLDVKDPVLARLDALCRDDVILASTTSQFEITRLASVTRRPDRVIGTHWFNPPPVMKLIEVVRGEATSAGTLATTLALCERFGKQTVVCKRDTPGFITSRLIMLLVVEAARIVEDGVADAEDVDRACQLAFNHAMGPLHTADLGGLDTARLTTNALADALGERFRSPALLDRLVAGGDLGRKSGRGFHPYGG</sequence>
<evidence type="ECO:0000256" key="4">
    <source>
        <dbReference type="PIRSR" id="PIRSR000105-1"/>
    </source>
</evidence>
<gene>
    <name evidence="7" type="ORF">OM076_08725</name>
</gene>
<feature type="domain" description="3-hydroxyacyl-CoA dehydrogenase C-terminal" evidence="5">
    <location>
        <begin position="183"/>
        <end position="276"/>
    </location>
</feature>
<evidence type="ECO:0000256" key="2">
    <source>
        <dbReference type="ARBA" id="ARBA00009463"/>
    </source>
</evidence>
<dbReference type="GO" id="GO:0008691">
    <property type="term" value="F:3-hydroxybutyryl-CoA dehydrogenase activity"/>
    <property type="evidence" value="ECO:0007669"/>
    <property type="project" value="TreeGrafter"/>
</dbReference>
<evidence type="ECO:0000256" key="3">
    <source>
        <dbReference type="ARBA" id="ARBA00023002"/>
    </source>
</evidence>
<proteinExistence type="inferred from homology"/>
<evidence type="ECO:0000313" key="7">
    <source>
        <dbReference type="EMBL" id="MDA0160346.1"/>
    </source>
</evidence>
<dbReference type="InterPro" id="IPR008927">
    <property type="entry name" value="6-PGluconate_DH-like_C_sf"/>
</dbReference>
<dbReference type="PANTHER" id="PTHR48075">
    <property type="entry name" value="3-HYDROXYACYL-COA DEHYDROGENASE FAMILY PROTEIN"/>
    <property type="match status" value="1"/>
</dbReference>
<feature type="domain" description="3-hydroxyacyl-CoA dehydrogenase NAD binding" evidence="6">
    <location>
        <begin position="9"/>
        <end position="179"/>
    </location>
</feature>
<evidence type="ECO:0000259" key="6">
    <source>
        <dbReference type="Pfam" id="PF02737"/>
    </source>
</evidence>
<comment type="pathway">
    <text evidence="1">Lipid metabolism; butanoate metabolism.</text>
</comment>
<dbReference type="InterPro" id="IPR006108">
    <property type="entry name" value="3HC_DH_C"/>
</dbReference>
<dbReference type="PIRSF" id="PIRSF000105">
    <property type="entry name" value="HCDH"/>
    <property type="match status" value="1"/>
</dbReference>
<comment type="similarity">
    <text evidence="2">Belongs to the 3-hydroxyacyl-CoA dehydrogenase family.</text>
</comment>
<evidence type="ECO:0000259" key="5">
    <source>
        <dbReference type="Pfam" id="PF00725"/>
    </source>
</evidence>
<dbReference type="Pfam" id="PF02737">
    <property type="entry name" value="3HCDH_N"/>
    <property type="match status" value="1"/>
</dbReference>
<dbReference type="GO" id="GO:0006635">
    <property type="term" value="P:fatty acid beta-oxidation"/>
    <property type="evidence" value="ECO:0007669"/>
    <property type="project" value="TreeGrafter"/>
</dbReference>
<dbReference type="Gene3D" id="3.40.50.720">
    <property type="entry name" value="NAD(P)-binding Rossmann-like Domain"/>
    <property type="match status" value="1"/>
</dbReference>
<keyword evidence="3" id="KW-0560">Oxidoreductase</keyword>
<dbReference type="EMBL" id="JAPDOD010000005">
    <property type="protein sequence ID" value="MDA0160346.1"/>
    <property type="molecule type" value="Genomic_DNA"/>
</dbReference>
<accession>A0A9X3MR37</accession>
<dbReference type="GO" id="GO:0070403">
    <property type="term" value="F:NAD+ binding"/>
    <property type="evidence" value="ECO:0007669"/>
    <property type="project" value="InterPro"/>
</dbReference>
<dbReference type="RefSeq" id="WP_270039132.1">
    <property type="nucleotide sequence ID" value="NZ_JAPDOD010000005.1"/>
</dbReference>
<feature type="site" description="Important for catalytic activity" evidence="4">
    <location>
        <position position="136"/>
    </location>
</feature>
<dbReference type="InterPro" id="IPR013328">
    <property type="entry name" value="6PGD_dom2"/>
</dbReference>
<evidence type="ECO:0000313" key="8">
    <source>
        <dbReference type="Proteomes" id="UP001149140"/>
    </source>
</evidence>
<dbReference type="Pfam" id="PF00725">
    <property type="entry name" value="3HCDH"/>
    <property type="match status" value="1"/>
</dbReference>
<dbReference type="PANTHER" id="PTHR48075:SF5">
    <property type="entry name" value="3-HYDROXYBUTYRYL-COA DEHYDROGENASE"/>
    <property type="match status" value="1"/>
</dbReference>
<comment type="caution">
    <text evidence="7">The sequence shown here is derived from an EMBL/GenBank/DDBJ whole genome shotgun (WGS) entry which is preliminary data.</text>
</comment>